<dbReference type="AlphaFoldDB" id="K6W4R1"/>
<dbReference type="PANTHER" id="PTHR40037:SF1">
    <property type="entry name" value="PHOSPHOESTERASE SAOUHSC_00951-RELATED"/>
    <property type="match status" value="1"/>
</dbReference>
<reference evidence="1 2" key="1">
    <citation type="submission" date="2012-08" db="EMBL/GenBank/DDBJ databases">
        <title>Whole genome shotgun sequence of Austwickia chelonae NBRC 105200.</title>
        <authorList>
            <person name="Yoshida I."/>
            <person name="Hosoyama A."/>
            <person name="Tsuchikane K."/>
            <person name="Katsumata H."/>
            <person name="Ando Y."/>
            <person name="Ohji S."/>
            <person name="Hamada M."/>
            <person name="Tamura T."/>
            <person name="Yamazoe A."/>
            <person name="Yamazaki S."/>
            <person name="Fujita N."/>
        </authorList>
    </citation>
    <scope>NUCLEOTIDE SEQUENCE [LARGE SCALE GENOMIC DNA]</scope>
    <source>
        <strain evidence="1 2">NBRC 105200</strain>
    </source>
</reference>
<dbReference type="STRING" id="100225.SAMN05421595_1936"/>
<evidence type="ECO:0000313" key="2">
    <source>
        <dbReference type="Proteomes" id="UP000008495"/>
    </source>
</evidence>
<dbReference type="Gene3D" id="3.90.1140.10">
    <property type="entry name" value="Cyclic phosphodiesterase"/>
    <property type="match status" value="1"/>
</dbReference>
<dbReference type="Pfam" id="PF13563">
    <property type="entry name" value="2_5_RNA_ligase2"/>
    <property type="match status" value="1"/>
</dbReference>
<keyword evidence="2" id="KW-1185">Reference proteome</keyword>
<evidence type="ECO:0000313" key="1">
    <source>
        <dbReference type="EMBL" id="GAB76802.1"/>
    </source>
</evidence>
<evidence type="ECO:0008006" key="3">
    <source>
        <dbReference type="Google" id="ProtNLM"/>
    </source>
</evidence>
<dbReference type="InterPro" id="IPR009097">
    <property type="entry name" value="Cyclic_Pdiesterase"/>
</dbReference>
<dbReference type="eggNOG" id="COG1514">
    <property type="taxonomic scope" value="Bacteria"/>
</dbReference>
<dbReference type="Proteomes" id="UP000008495">
    <property type="component" value="Unassembled WGS sequence"/>
</dbReference>
<gene>
    <name evidence="1" type="ORF">AUCHE_03_00190</name>
</gene>
<proteinExistence type="predicted"/>
<sequence length="176" mass="20049">MDLVTRVGVAIALPEPHAGVLQDARRRFGDRQADLVRTHITLAGPREVLTREMTRIQEHVAVVCARSNPFDVLLRGTDSFRPVTQVSYLRVRTGAEECRALSAAICSGPLDAPQRYPYHPHVTLAHDLPEDVLDRAEQEFSEYSLDFRVQSVGLYTCDRHDRWRLLRDFVLERLSS</sequence>
<dbReference type="SUPFAM" id="SSF55144">
    <property type="entry name" value="LigT-like"/>
    <property type="match status" value="1"/>
</dbReference>
<dbReference type="PANTHER" id="PTHR40037">
    <property type="entry name" value="PHOSPHOESTERASE YJCG-RELATED"/>
    <property type="match status" value="1"/>
</dbReference>
<name>K6W4R1_9MICO</name>
<dbReference type="InterPro" id="IPR050580">
    <property type="entry name" value="2H_phosphoesterase_YjcG-like"/>
</dbReference>
<dbReference type="OrthoDB" id="358773at2"/>
<dbReference type="EMBL" id="BAGZ01000003">
    <property type="protein sequence ID" value="GAB76802.1"/>
    <property type="molecule type" value="Genomic_DNA"/>
</dbReference>
<comment type="caution">
    <text evidence="1">The sequence shown here is derived from an EMBL/GenBank/DDBJ whole genome shotgun (WGS) entry which is preliminary data.</text>
</comment>
<accession>K6W4R1</accession>
<organism evidence="1 2">
    <name type="scientific">Austwickia chelonae NBRC 105200</name>
    <dbReference type="NCBI Taxonomy" id="1184607"/>
    <lineage>
        <taxon>Bacteria</taxon>
        <taxon>Bacillati</taxon>
        <taxon>Actinomycetota</taxon>
        <taxon>Actinomycetes</taxon>
        <taxon>Micrococcales</taxon>
        <taxon>Dermatophilaceae</taxon>
        <taxon>Austwickia</taxon>
    </lineage>
</organism>
<protein>
    <recommendedName>
        <fullName evidence="3">2'-5' RNA ligase</fullName>
    </recommendedName>
</protein>